<protein>
    <recommendedName>
        <fullName evidence="13">Glutaryl-CoA dehydrogenase, mitochondrial</fullName>
        <ecNumber evidence="12">1.3.8.6</ecNumber>
    </recommendedName>
</protein>
<evidence type="ECO:0000256" key="8">
    <source>
        <dbReference type="ARBA" id="ARBA00023002"/>
    </source>
</evidence>
<dbReference type="SUPFAM" id="SSF56645">
    <property type="entry name" value="Acyl-CoA dehydrogenase NM domain-like"/>
    <property type="match status" value="1"/>
</dbReference>
<evidence type="ECO:0000313" key="20">
    <source>
        <dbReference type="Proteomes" id="UP001652624"/>
    </source>
</evidence>
<dbReference type="InterPro" id="IPR013786">
    <property type="entry name" value="AcylCoA_DH/ox_N"/>
</dbReference>
<evidence type="ECO:0000256" key="1">
    <source>
        <dbReference type="ARBA" id="ARBA00001974"/>
    </source>
</evidence>
<accession>A0ABM3WMJ8</accession>
<keyword evidence="8 15" id="KW-0560">Oxidoreductase</keyword>
<dbReference type="Pfam" id="PF00441">
    <property type="entry name" value="Acyl-CoA_dh_1"/>
    <property type="match status" value="1"/>
</dbReference>
<evidence type="ECO:0000256" key="9">
    <source>
        <dbReference type="ARBA" id="ARBA00023128"/>
    </source>
</evidence>
<dbReference type="SUPFAM" id="SSF47203">
    <property type="entry name" value="Acyl-CoA dehydrogenase C-terminal domain-like"/>
    <property type="match status" value="1"/>
</dbReference>
<keyword evidence="6" id="KW-0809">Transit peptide</keyword>
<dbReference type="InterPro" id="IPR036250">
    <property type="entry name" value="AcylCo_DH-like_C"/>
</dbReference>
<evidence type="ECO:0000256" key="15">
    <source>
        <dbReference type="RuleBase" id="RU362125"/>
    </source>
</evidence>
<proteinExistence type="inferred from homology"/>
<evidence type="ECO:0000256" key="3">
    <source>
        <dbReference type="ARBA" id="ARBA00009347"/>
    </source>
</evidence>
<feature type="domain" description="Acyl-CoA oxidase/dehydrogenase middle" evidence="18">
    <location>
        <begin position="116"/>
        <end position="209"/>
    </location>
</feature>
<dbReference type="InterPro" id="IPR009075">
    <property type="entry name" value="AcylCo_DH/oxidase_C"/>
</dbReference>
<evidence type="ECO:0000256" key="16">
    <source>
        <dbReference type="SAM" id="MobiDB-lite"/>
    </source>
</evidence>
<feature type="domain" description="Acyl-CoA dehydrogenase/oxidase C-terminal" evidence="17">
    <location>
        <begin position="228"/>
        <end position="368"/>
    </location>
</feature>
<comment type="pathway">
    <text evidence="10">Amino-acid metabolism; lysine degradation.</text>
</comment>
<dbReference type="InterPro" id="IPR052033">
    <property type="entry name" value="Glutaryl-CoA_DH_mitochondrial"/>
</dbReference>
<evidence type="ECO:0000256" key="6">
    <source>
        <dbReference type="ARBA" id="ARBA00022946"/>
    </source>
</evidence>
<dbReference type="InterPro" id="IPR006089">
    <property type="entry name" value="Acyl-CoA_DH_CS"/>
</dbReference>
<dbReference type="Pfam" id="PF02770">
    <property type="entry name" value="Acyl-CoA_dh_M"/>
    <property type="match status" value="1"/>
</dbReference>
<keyword evidence="4 15" id="KW-0285">Flavoprotein</keyword>
<dbReference type="EC" id="1.3.8.6" evidence="12"/>
<evidence type="ECO:0000259" key="19">
    <source>
        <dbReference type="Pfam" id="PF02771"/>
    </source>
</evidence>
<dbReference type="Gene3D" id="2.40.110.10">
    <property type="entry name" value="Butyryl-CoA Dehydrogenase, subunit A, domain 2"/>
    <property type="match status" value="1"/>
</dbReference>
<keyword evidence="9" id="KW-0496">Mitochondrion</keyword>
<dbReference type="RefSeq" id="XP_060037801.1">
    <property type="nucleotide sequence ID" value="XM_060181818.1"/>
</dbReference>
<dbReference type="Gene3D" id="1.10.540.10">
    <property type="entry name" value="Acyl-CoA dehydrogenase/oxidase, N-terminal domain"/>
    <property type="match status" value="1"/>
</dbReference>
<dbReference type="InterPro" id="IPR046373">
    <property type="entry name" value="Acyl-CoA_Oxase/DH_mid-dom_sf"/>
</dbReference>
<feature type="domain" description="Acyl-CoA dehydrogenase/oxidase N-terminal" evidence="19">
    <location>
        <begin position="58"/>
        <end position="109"/>
    </location>
</feature>
<dbReference type="InterPro" id="IPR009100">
    <property type="entry name" value="AcylCoA_DH/oxidase_NM_dom_sf"/>
</dbReference>
<keyword evidence="20" id="KW-1185">Reference proteome</keyword>
<comment type="cofactor">
    <cofactor evidence="1 15">
        <name>FAD</name>
        <dbReference type="ChEBI" id="CHEBI:57692"/>
    </cofactor>
</comment>
<evidence type="ECO:0000256" key="10">
    <source>
        <dbReference type="ARBA" id="ARBA00037899"/>
    </source>
</evidence>
<comment type="similarity">
    <text evidence="3 15">Belongs to the acyl-CoA dehydrogenase family.</text>
</comment>
<dbReference type="InterPro" id="IPR006091">
    <property type="entry name" value="Acyl-CoA_Oxase/DH_mid-dom"/>
</dbReference>
<dbReference type="Proteomes" id="UP001652624">
    <property type="component" value="Chromosome 23"/>
</dbReference>
<evidence type="ECO:0000256" key="11">
    <source>
        <dbReference type="ARBA" id="ARBA00037927"/>
    </source>
</evidence>
<dbReference type="PROSITE" id="PS00073">
    <property type="entry name" value="ACYL_COA_DH_2"/>
    <property type="match status" value="1"/>
</dbReference>
<comment type="subcellular location">
    <subcellularLocation>
        <location evidence="2">Mitochondrion matrix</location>
    </subcellularLocation>
</comment>
<evidence type="ECO:0000259" key="18">
    <source>
        <dbReference type="Pfam" id="PF02770"/>
    </source>
</evidence>
<dbReference type="GeneID" id="103121917"/>
<dbReference type="InterPro" id="IPR037069">
    <property type="entry name" value="AcylCoA_DH/ox_N_sf"/>
</dbReference>
<keyword evidence="5 15" id="KW-0274">FAD</keyword>
<organism evidence="20 21">
    <name type="scientific">Erinaceus europaeus</name>
    <name type="common">Western European hedgehog</name>
    <dbReference type="NCBI Taxonomy" id="9365"/>
    <lineage>
        <taxon>Eukaryota</taxon>
        <taxon>Metazoa</taxon>
        <taxon>Chordata</taxon>
        <taxon>Craniata</taxon>
        <taxon>Vertebrata</taxon>
        <taxon>Euteleostomi</taxon>
        <taxon>Mammalia</taxon>
        <taxon>Eutheria</taxon>
        <taxon>Laurasiatheria</taxon>
        <taxon>Eulipotyphla</taxon>
        <taxon>Erinaceidae</taxon>
        <taxon>Erinaceinae</taxon>
        <taxon>Erinaceus</taxon>
    </lineage>
</organism>
<evidence type="ECO:0000256" key="2">
    <source>
        <dbReference type="ARBA" id="ARBA00004305"/>
    </source>
</evidence>
<comment type="catalytic activity">
    <reaction evidence="14">
        <text>glutaryl-CoA + oxidized [electron-transfer flavoprotein] + 2 H(+) = (2E)-butenoyl-CoA + reduced [electron-transfer flavoprotein] + CO2</text>
        <dbReference type="Rhea" id="RHEA:13389"/>
        <dbReference type="Rhea" id="RHEA-COMP:10685"/>
        <dbReference type="Rhea" id="RHEA-COMP:10686"/>
        <dbReference type="ChEBI" id="CHEBI:15378"/>
        <dbReference type="ChEBI" id="CHEBI:16526"/>
        <dbReference type="ChEBI" id="CHEBI:57332"/>
        <dbReference type="ChEBI" id="CHEBI:57378"/>
        <dbReference type="ChEBI" id="CHEBI:57692"/>
        <dbReference type="ChEBI" id="CHEBI:58307"/>
        <dbReference type="EC" id="1.3.8.6"/>
    </reaction>
</comment>
<keyword evidence="7" id="KW-0007">Acetylation</keyword>
<evidence type="ECO:0000313" key="21">
    <source>
        <dbReference type="RefSeq" id="XP_060037801.1"/>
    </source>
</evidence>
<dbReference type="PANTHER" id="PTHR42807">
    <property type="entry name" value="GLUTARYL-COA DEHYDROGENASE, MITOCHONDRIAL"/>
    <property type="match status" value="1"/>
</dbReference>
<evidence type="ECO:0000256" key="5">
    <source>
        <dbReference type="ARBA" id="ARBA00022827"/>
    </source>
</evidence>
<evidence type="ECO:0000256" key="7">
    <source>
        <dbReference type="ARBA" id="ARBA00022990"/>
    </source>
</evidence>
<sequence>MALRGVSARLLRCGPGLRAWSSAAPRAEKSGKGQSRASKASRPEFDWRDPLVLEEQLTADEILIRDTFRTYCQERLMPRILLANRNEVFHREIISEMGELGVLGPTIKAKGELLGCFGLTEPNHGSDPGSMETRARYNPSTKTYTLNGAKTWITNSPVADLFVVWARDDNGKICGFLLERGTPGLSTPKIEGKFSLRASATGMILMDGVEVPEENMLPSASGLGGPFGCLNNARFGIAWGVLGAAEFCLHTARQYTLDRFQFGAPLAQNQLIQKKLADMLTEITLGLHACLQLGRLKDQDKAAPEMVSLLKRNNCGKALDVARQARDMLGGNGVSDEYHVIRHALNLEAVNTYEGTHDIHALILGRAITGIQAFTAGK</sequence>
<dbReference type="PANTHER" id="PTHR42807:SF1">
    <property type="entry name" value="GLUTARYL-COA DEHYDROGENASE, MITOCHONDRIAL"/>
    <property type="match status" value="1"/>
</dbReference>
<evidence type="ECO:0000256" key="4">
    <source>
        <dbReference type="ARBA" id="ARBA00022630"/>
    </source>
</evidence>
<feature type="region of interest" description="Disordered" evidence="16">
    <location>
        <begin position="22"/>
        <end position="42"/>
    </location>
</feature>
<evidence type="ECO:0000259" key="17">
    <source>
        <dbReference type="Pfam" id="PF00441"/>
    </source>
</evidence>
<evidence type="ECO:0000256" key="13">
    <source>
        <dbReference type="ARBA" id="ARBA00039507"/>
    </source>
</evidence>
<evidence type="ECO:0000256" key="12">
    <source>
        <dbReference type="ARBA" id="ARBA00039033"/>
    </source>
</evidence>
<evidence type="ECO:0000256" key="14">
    <source>
        <dbReference type="ARBA" id="ARBA00049493"/>
    </source>
</evidence>
<dbReference type="Pfam" id="PF02771">
    <property type="entry name" value="Acyl-CoA_dh_N"/>
    <property type="match status" value="1"/>
</dbReference>
<name>A0ABM3WMJ8_ERIEU</name>
<comment type="pathway">
    <text evidence="11">Amino-acid metabolism; tryptophan metabolism.</text>
</comment>
<dbReference type="Gene3D" id="1.20.140.10">
    <property type="entry name" value="Butyryl-CoA Dehydrogenase, subunit A, domain 3"/>
    <property type="match status" value="1"/>
</dbReference>
<gene>
    <name evidence="21" type="primary">GCDH</name>
</gene>
<reference evidence="21" key="1">
    <citation type="submission" date="2025-08" db="UniProtKB">
        <authorList>
            <consortium name="RefSeq"/>
        </authorList>
    </citation>
    <scope>IDENTIFICATION</scope>
</reference>